<evidence type="ECO:0000313" key="3">
    <source>
        <dbReference type="Proteomes" id="UP001629113"/>
    </source>
</evidence>
<dbReference type="InterPro" id="IPR010730">
    <property type="entry name" value="HET"/>
</dbReference>
<dbReference type="Pfam" id="PF26639">
    <property type="entry name" value="Het-6_barrel"/>
    <property type="match status" value="1"/>
</dbReference>
<accession>A0ABR4P9Y7</accession>
<evidence type="ECO:0000259" key="1">
    <source>
        <dbReference type="Pfam" id="PF06985"/>
    </source>
</evidence>
<protein>
    <recommendedName>
        <fullName evidence="1">Heterokaryon incompatibility domain-containing protein</fullName>
    </recommendedName>
</protein>
<dbReference type="PANTHER" id="PTHR24148">
    <property type="entry name" value="ANKYRIN REPEAT DOMAIN-CONTAINING PROTEIN 39 HOMOLOG-RELATED"/>
    <property type="match status" value="1"/>
</dbReference>
<dbReference type="Proteomes" id="UP001629113">
    <property type="component" value="Unassembled WGS sequence"/>
</dbReference>
<proteinExistence type="predicted"/>
<dbReference type="PANTHER" id="PTHR24148:SF73">
    <property type="entry name" value="HET DOMAIN PROTEIN (AFU_ORTHOLOGUE AFUA_8G01020)"/>
    <property type="match status" value="1"/>
</dbReference>
<sequence length="614" mass="69484">MRAPPDDDNNNNSSRRVSLVEKKEVGTVYEYQSLDTSRDEIRLLRLLPAASSGDKIHGKIFHTSLKDAPPYQALSYTWGDLNGSRPIFIDGAFLLATPNLRHALQRLRPKQGAPEVIIWVDAVCINQDDVTERGMQTGKMRKIYQHAKSVNVWLGLKNNDSDAALALAKDLHNCASETEVSDIVQDPARAEDIRALVFLFRRQYWWRIWVIQEVHSARCAMVYCGNHVIPWPALDRVCDMLKSEETHLRRLYYDSPSFIRTLVSGGPRGLQLSRFSPSETHAPPLLELLLSHKSKKSTDPKDKVYALVGISSSRNDFGPIDYKLSVREIYTHTARHIIQTSQRLDVICVRQHDFNQHQLPSWAPDWSRRSPSHREHTVIGLPHDQDEFAAAGETSACVTFSGDGYVLHTTGIILDTIRKTGWAFKRPGAQSESKNALRTFRQWWNLFIALKGDSLQAQAIFCRIISCGTWQDGDTDTYNDKLNAIMSLYNSTLSESTNRYMEPLPIDNSTDSIVVRSEEDYEKFRLATILSASLMMNQRRFVFSNSGIVGLAPWTAEEGDIICVLHGCRFPVVLRKEADHFILIGEAYIDGFIDGEALRGADEGRYESSTFAIH</sequence>
<dbReference type="InterPro" id="IPR052895">
    <property type="entry name" value="HetReg/Transcr_Mod"/>
</dbReference>
<dbReference type="EMBL" id="JBFCZG010000007">
    <property type="protein sequence ID" value="KAL3420136.1"/>
    <property type="molecule type" value="Genomic_DNA"/>
</dbReference>
<evidence type="ECO:0000313" key="2">
    <source>
        <dbReference type="EMBL" id="KAL3420136.1"/>
    </source>
</evidence>
<reference evidence="2 3" key="1">
    <citation type="submission" date="2024-06" db="EMBL/GenBank/DDBJ databases">
        <title>Complete genome of Phlyctema vagabunda strain 19-DSS-EL-015.</title>
        <authorList>
            <person name="Fiorenzani C."/>
        </authorList>
    </citation>
    <scope>NUCLEOTIDE SEQUENCE [LARGE SCALE GENOMIC DNA]</scope>
    <source>
        <strain evidence="2 3">19-DSS-EL-015</strain>
    </source>
</reference>
<name>A0ABR4P9Y7_9HELO</name>
<dbReference type="Pfam" id="PF06985">
    <property type="entry name" value="HET"/>
    <property type="match status" value="1"/>
</dbReference>
<organism evidence="2 3">
    <name type="scientific">Phlyctema vagabunda</name>
    <dbReference type="NCBI Taxonomy" id="108571"/>
    <lineage>
        <taxon>Eukaryota</taxon>
        <taxon>Fungi</taxon>
        <taxon>Dikarya</taxon>
        <taxon>Ascomycota</taxon>
        <taxon>Pezizomycotina</taxon>
        <taxon>Leotiomycetes</taxon>
        <taxon>Helotiales</taxon>
        <taxon>Dermateaceae</taxon>
        <taxon>Phlyctema</taxon>
    </lineage>
</organism>
<feature type="domain" description="Heterokaryon incompatibility" evidence="1">
    <location>
        <begin position="71"/>
        <end position="213"/>
    </location>
</feature>
<gene>
    <name evidence="2" type="ORF">PVAG01_08635</name>
</gene>
<keyword evidence="3" id="KW-1185">Reference proteome</keyword>
<comment type="caution">
    <text evidence="2">The sequence shown here is derived from an EMBL/GenBank/DDBJ whole genome shotgun (WGS) entry which is preliminary data.</text>
</comment>